<accession>D6ASH7</accession>
<evidence type="ECO:0000313" key="1">
    <source>
        <dbReference type="EMBL" id="EFE73972.2"/>
    </source>
</evidence>
<sequence length="125" mass="13660">MWLYRVEEFTRVADADGRGAGFKNCAHVVRSLRSVGNAEAVALQRWHWHIGITLVVDGGPPSPAYKVRGLVRVPSLRTVYALMLIAMPTTLEAAVCDAPRSCTPLHMNYPRVLIAPEINALALGP</sequence>
<protein>
    <submittedName>
        <fullName evidence="1">Predicted protein</fullName>
    </submittedName>
</protein>
<reference evidence="2" key="2">
    <citation type="submission" date="2008-12" db="EMBL/GenBank/DDBJ databases">
        <title>Annotation of Streptomyces roseosporus strain NRRL 15998.</title>
        <authorList>
            <consortium name="The Broad Institute Genome Sequencing Platform"/>
            <consortium name="Broad Institute Microbial Sequencing Center"/>
            <person name="Fischbach M."/>
            <person name="Ward D."/>
            <person name="Young S."/>
            <person name="Kodira C.D."/>
            <person name="Zeng Q."/>
            <person name="Koehrsen M."/>
            <person name="Godfrey P."/>
            <person name="Alvarado L."/>
            <person name="Berlin A.M."/>
            <person name="Borenstein D."/>
            <person name="Chen Z."/>
            <person name="Engels R."/>
            <person name="Freedman E."/>
            <person name="Gellesch M."/>
            <person name="Goldberg J."/>
            <person name="Griggs A."/>
            <person name="Gujja S."/>
            <person name="Heiman D.I."/>
            <person name="Hepburn T.A."/>
            <person name="Howarth C."/>
            <person name="Jen D."/>
            <person name="Larson L."/>
            <person name="Lewis B."/>
            <person name="Mehta T."/>
            <person name="Park D."/>
            <person name="Pearson M."/>
            <person name="Roberts A."/>
            <person name="Saif S."/>
            <person name="Shea T.D."/>
            <person name="Shenoy N."/>
            <person name="Sisk P."/>
            <person name="Stolte C."/>
            <person name="Sykes S.N."/>
            <person name="Walk T."/>
            <person name="White J."/>
            <person name="Yandava C."/>
            <person name="Straight P."/>
            <person name="Clardy J."/>
            <person name="Hung D."/>
            <person name="Kolter R."/>
            <person name="Mekalanos J."/>
            <person name="Walker S."/>
            <person name="Walsh C.T."/>
            <person name="Wieland B.L.C."/>
            <person name="Ilzarbe M."/>
            <person name="Galagan J."/>
            <person name="Nusbaum C."/>
            <person name="Birren B."/>
        </authorList>
    </citation>
    <scope>NUCLEOTIDE SEQUENCE [LARGE SCALE GENOMIC DNA]</scope>
    <source>
        <strain evidence="2">NRRL 15998</strain>
    </source>
</reference>
<evidence type="ECO:0000313" key="2">
    <source>
        <dbReference type="Proteomes" id="UP000003986"/>
    </source>
</evidence>
<organism evidence="1 2">
    <name type="scientific">Streptomyces filamentosus NRRL 15998</name>
    <dbReference type="NCBI Taxonomy" id="457431"/>
    <lineage>
        <taxon>Bacteria</taxon>
        <taxon>Bacillati</taxon>
        <taxon>Actinomycetota</taxon>
        <taxon>Actinomycetes</taxon>
        <taxon>Kitasatosporales</taxon>
        <taxon>Streptomycetaceae</taxon>
        <taxon>Streptomyces</taxon>
    </lineage>
</organism>
<gene>
    <name evidence="1" type="ORF">SSGG_01339</name>
</gene>
<name>D6ASH7_STRFL</name>
<dbReference type="Proteomes" id="UP000003986">
    <property type="component" value="Unassembled WGS sequence"/>
</dbReference>
<reference evidence="2" key="1">
    <citation type="submission" date="2008-10" db="EMBL/GenBank/DDBJ databases">
        <authorList>
            <person name="Molnar K."/>
        </authorList>
    </citation>
    <scope>NUCLEOTIDE SEQUENCE [LARGE SCALE GENOMIC DNA]</scope>
    <source>
        <strain evidence="2">NRRL 15998</strain>
    </source>
</reference>
<proteinExistence type="predicted"/>
<dbReference type="EMBL" id="DS999644">
    <property type="protein sequence ID" value="EFE73972.2"/>
    <property type="molecule type" value="Genomic_DNA"/>
</dbReference>
<dbReference type="AlphaFoldDB" id="D6ASH7"/>